<evidence type="ECO:0000313" key="1">
    <source>
        <dbReference type="EMBL" id="QQP53114.1"/>
    </source>
</evidence>
<keyword evidence="2" id="KW-1185">Reference proteome</keyword>
<sequence length="88" mass="10024">MGGGQGRYIRNISCRSDDELPLDTFGRLVKEVEVTDTLLVSDSVLDLFLGWGGASLEEVRDLRLRLPLLHLTHEFKPHDPQQLIIRVR</sequence>
<name>A0A7T8KC08_CALRO</name>
<protein>
    <submittedName>
        <fullName evidence="1">Uncharacterized protein</fullName>
    </submittedName>
</protein>
<feature type="non-terminal residue" evidence="1">
    <location>
        <position position="1"/>
    </location>
</feature>
<dbReference type="EMBL" id="CP045892">
    <property type="protein sequence ID" value="QQP53114.1"/>
    <property type="molecule type" value="Genomic_DNA"/>
</dbReference>
<dbReference type="Proteomes" id="UP000595437">
    <property type="component" value="Chromosome 3"/>
</dbReference>
<accession>A0A7T8KC08</accession>
<reference evidence="2" key="1">
    <citation type="submission" date="2021-01" db="EMBL/GenBank/DDBJ databases">
        <title>Caligus Genome Assembly.</title>
        <authorList>
            <person name="Gallardo-Escarate C."/>
        </authorList>
    </citation>
    <scope>NUCLEOTIDE SEQUENCE [LARGE SCALE GENOMIC DNA]</scope>
</reference>
<gene>
    <name evidence="1" type="ORF">FKW44_005471</name>
</gene>
<evidence type="ECO:0000313" key="2">
    <source>
        <dbReference type="Proteomes" id="UP000595437"/>
    </source>
</evidence>
<proteinExistence type="predicted"/>
<organism evidence="1 2">
    <name type="scientific">Caligus rogercresseyi</name>
    <name type="common">Sea louse</name>
    <dbReference type="NCBI Taxonomy" id="217165"/>
    <lineage>
        <taxon>Eukaryota</taxon>
        <taxon>Metazoa</taxon>
        <taxon>Ecdysozoa</taxon>
        <taxon>Arthropoda</taxon>
        <taxon>Crustacea</taxon>
        <taxon>Multicrustacea</taxon>
        <taxon>Hexanauplia</taxon>
        <taxon>Copepoda</taxon>
        <taxon>Siphonostomatoida</taxon>
        <taxon>Caligidae</taxon>
        <taxon>Caligus</taxon>
    </lineage>
</organism>
<dbReference type="AlphaFoldDB" id="A0A7T8KC08"/>